<dbReference type="AlphaFoldDB" id="A0A1X2H9R4"/>
<dbReference type="GO" id="GO:0019784">
    <property type="term" value="F:deNEDDylase activity"/>
    <property type="evidence" value="ECO:0007669"/>
    <property type="project" value="InterPro"/>
</dbReference>
<dbReference type="Pfam" id="PF02902">
    <property type="entry name" value="Peptidase_C48"/>
    <property type="match status" value="1"/>
</dbReference>
<proteinExistence type="inferred from homology"/>
<evidence type="ECO:0000256" key="2">
    <source>
        <dbReference type="ARBA" id="ARBA00022670"/>
    </source>
</evidence>
<dbReference type="SUPFAM" id="SSF54001">
    <property type="entry name" value="Cysteine proteinases"/>
    <property type="match status" value="1"/>
</dbReference>
<keyword evidence="7" id="KW-1185">Reference proteome</keyword>
<dbReference type="InterPro" id="IPR038765">
    <property type="entry name" value="Papain-like_cys_pep_sf"/>
</dbReference>
<keyword evidence="2" id="KW-0645">Protease</keyword>
<feature type="domain" description="Ubiquitin-like protease family profile" evidence="5">
    <location>
        <begin position="1"/>
        <end position="144"/>
    </location>
</feature>
<dbReference type="GO" id="GO:0008234">
    <property type="term" value="F:cysteine-type peptidase activity"/>
    <property type="evidence" value="ECO:0007669"/>
    <property type="project" value="UniProtKB-KW"/>
</dbReference>
<dbReference type="PANTHER" id="PTHR46468">
    <property type="entry name" value="SENTRIN-SPECIFIC PROTEASE 8"/>
    <property type="match status" value="1"/>
</dbReference>
<gene>
    <name evidence="6" type="ORF">BCR43DRAFT_564293</name>
</gene>
<sequence>MIEFYMEYLERNVIPPDAKIHLLRPGMVQLIRHSQDTSHLVFALPPHLERYQAIFIPVNDSRPQLGNMGSHWSLLVFVRPAAAFYHYDSLHHGNIHEARMTTDRIAPLLQASHHLITMPTPNKPMARTVESLLLQLWTDWSLSS</sequence>
<reference evidence="6 7" key="1">
    <citation type="submission" date="2016-07" db="EMBL/GenBank/DDBJ databases">
        <title>Pervasive Adenine N6-methylation of Active Genes in Fungi.</title>
        <authorList>
            <consortium name="DOE Joint Genome Institute"/>
            <person name="Mondo S.J."/>
            <person name="Dannebaum R.O."/>
            <person name="Kuo R.C."/>
            <person name="Labutti K."/>
            <person name="Haridas S."/>
            <person name="Kuo A."/>
            <person name="Salamov A."/>
            <person name="Ahrendt S.R."/>
            <person name="Lipzen A."/>
            <person name="Sullivan W."/>
            <person name="Andreopoulos W.B."/>
            <person name="Clum A."/>
            <person name="Lindquist E."/>
            <person name="Daum C."/>
            <person name="Ramamoorthy G.K."/>
            <person name="Gryganskyi A."/>
            <person name="Culley D."/>
            <person name="Magnuson J.K."/>
            <person name="James T.Y."/>
            <person name="O'Malley M.A."/>
            <person name="Stajich J.E."/>
            <person name="Spatafora J.W."/>
            <person name="Visel A."/>
            <person name="Grigoriev I.V."/>
        </authorList>
    </citation>
    <scope>NUCLEOTIDE SEQUENCE [LARGE SCALE GENOMIC DNA]</scope>
    <source>
        <strain evidence="6 7">NRRL 2496</strain>
    </source>
</reference>
<organism evidence="6 7">
    <name type="scientific">Syncephalastrum racemosum</name>
    <name type="common">Filamentous fungus</name>
    <dbReference type="NCBI Taxonomy" id="13706"/>
    <lineage>
        <taxon>Eukaryota</taxon>
        <taxon>Fungi</taxon>
        <taxon>Fungi incertae sedis</taxon>
        <taxon>Mucoromycota</taxon>
        <taxon>Mucoromycotina</taxon>
        <taxon>Mucoromycetes</taxon>
        <taxon>Mucorales</taxon>
        <taxon>Syncephalastraceae</taxon>
        <taxon>Syncephalastrum</taxon>
    </lineage>
</organism>
<name>A0A1X2H9R4_SYNRA</name>
<dbReference type="InterPro" id="IPR003653">
    <property type="entry name" value="Peptidase_C48_C"/>
</dbReference>
<dbReference type="InParanoid" id="A0A1X2H9R4"/>
<evidence type="ECO:0000256" key="3">
    <source>
        <dbReference type="ARBA" id="ARBA00022801"/>
    </source>
</evidence>
<keyword evidence="3" id="KW-0378">Hydrolase</keyword>
<dbReference type="Proteomes" id="UP000242180">
    <property type="component" value="Unassembled WGS sequence"/>
</dbReference>
<evidence type="ECO:0000256" key="1">
    <source>
        <dbReference type="ARBA" id="ARBA00005234"/>
    </source>
</evidence>
<dbReference type="OrthoDB" id="5065855at2759"/>
<dbReference type="PROSITE" id="PS50600">
    <property type="entry name" value="ULP_PROTEASE"/>
    <property type="match status" value="1"/>
</dbReference>
<dbReference type="PANTHER" id="PTHR46468:SF1">
    <property type="entry name" value="SENTRIN-SPECIFIC PROTEASE 8"/>
    <property type="match status" value="1"/>
</dbReference>
<comment type="similarity">
    <text evidence="1">Belongs to the peptidase C48 family.</text>
</comment>
<evidence type="ECO:0000313" key="7">
    <source>
        <dbReference type="Proteomes" id="UP000242180"/>
    </source>
</evidence>
<dbReference type="GO" id="GO:0006508">
    <property type="term" value="P:proteolysis"/>
    <property type="evidence" value="ECO:0007669"/>
    <property type="project" value="UniProtKB-KW"/>
</dbReference>
<dbReference type="Gene3D" id="3.40.395.10">
    <property type="entry name" value="Adenoviral Proteinase, Chain A"/>
    <property type="match status" value="1"/>
</dbReference>
<keyword evidence="4" id="KW-0788">Thiol protease</keyword>
<dbReference type="STRING" id="13706.A0A1X2H9R4"/>
<dbReference type="OMA" id="EYFEYER"/>
<accession>A0A1X2H9R4</accession>
<protein>
    <recommendedName>
        <fullName evidence="5">Ubiquitin-like protease family profile domain-containing protein</fullName>
    </recommendedName>
</protein>
<evidence type="ECO:0000313" key="6">
    <source>
        <dbReference type="EMBL" id="ORY95390.1"/>
    </source>
</evidence>
<dbReference type="EMBL" id="MCGN01000006">
    <property type="protein sequence ID" value="ORY95390.1"/>
    <property type="molecule type" value="Genomic_DNA"/>
</dbReference>
<comment type="caution">
    <text evidence="6">The sequence shown here is derived from an EMBL/GenBank/DDBJ whole genome shotgun (WGS) entry which is preliminary data.</text>
</comment>
<evidence type="ECO:0000259" key="5">
    <source>
        <dbReference type="PROSITE" id="PS50600"/>
    </source>
</evidence>
<dbReference type="GO" id="GO:0000338">
    <property type="term" value="P:protein deneddylation"/>
    <property type="evidence" value="ECO:0007669"/>
    <property type="project" value="TreeGrafter"/>
</dbReference>
<dbReference type="InterPro" id="IPR044613">
    <property type="entry name" value="Nep1/2-like"/>
</dbReference>
<evidence type="ECO:0000256" key="4">
    <source>
        <dbReference type="ARBA" id="ARBA00022807"/>
    </source>
</evidence>